<feature type="transmembrane region" description="Helical" evidence="5">
    <location>
        <begin position="320"/>
        <end position="338"/>
    </location>
</feature>
<dbReference type="FunFam" id="1.20.1250.20:FF:000695">
    <property type="entry name" value="Predicted protein"/>
    <property type="match status" value="1"/>
</dbReference>
<feature type="transmembrane region" description="Helical" evidence="5">
    <location>
        <begin position="115"/>
        <end position="134"/>
    </location>
</feature>
<evidence type="ECO:0000313" key="6">
    <source>
        <dbReference type="EMBL" id="CAD7080822.1"/>
    </source>
</evidence>
<feature type="transmembrane region" description="Helical" evidence="5">
    <location>
        <begin position="383"/>
        <end position="412"/>
    </location>
</feature>
<feature type="transmembrane region" description="Helical" evidence="5">
    <location>
        <begin position="350"/>
        <end position="371"/>
    </location>
</feature>
<dbReference type="PANTHER" id="PTHR12778:SF9">
    <property type="entry name" value="ACETYL-COENZYME A TRANSPORTER 1"/>
    <property type="match status" value="1"/>
</dbReference>
<dbReference type="Pfam" id="PF13000">
    <property type="entry name" value="Acatn"/>
    <property type="match status" value="3"/>
</dbReference>
<comment type="subcellular location">
    <subcellularLocation>
        <location evidence="1">Membrane</location>
        <topology evidence="1">Multi-pass membrane protein</topology>
    </subcellularLocation>
</comment>
<sequence length="536" mass="60112">MSIRKRAENQFADSNVVNLNKEETERLIHHEEDRHEPSNLDGDRMNIAVLFFLYLLQGIPIGLTAAIPMLLQNRGASYKQQAEFSFAVWPFSLKLLWAPIVDSLYSNKIGRRKSWLIPTQYLIGVFMLILSSHVEMWLGSEHESSNIQILTMIFFALNFLAATQDIAVDGWALTMLKRCNVGHASTCNSVGQTAGYFLGYVAFVALESKDFCNTYLRRVPADEGLVTLPGFLWFWGICFLVTTTLVGILKREHGEPSEHRFTDHPDLDIKQTYKLLLDIVKLRPVQILSVILLTVKVTFSACDAVTSLKLIDAGVPKEKLALLAVPLIPLQIILPLAISKYTAGPRPMDIYIRAIPYRIVFALIATFIVFLTPMMSSAGNIPAFYYVLLIVAYGFYQVFVYGMFVAVMAFFAKISDPGVGATYMTLLNTVCNLGGNWPNTIVLWLVEILTWSECRKALPDVAVGNTCANKVEKEECVEAGGECHTIVDGYYLECILCALYGVVWIYFGRRQIQYLQSLPVRAWHVLKPGSSSGKSR</sequence>
<organism evidence="6 7">
    <name type="scientific">Hermetia illucens</name>
    <name type="common">Black soldier fly</name>
    <dbReference type="NCBI Taxonomy" id="343691"/>
    <lineage>
        <taxon>Eukaryota</taxon>
        <taxon>Metazoa</taxon>
        <taxon>Ecdysozoa</taxon>
        <taxon>Arthropoda</taxon>
        <taxon>Hexapoda</taxon>
        <taxon>Insecta</taxon>
        <taxon>Pterygota</taxon>
        <taxon>Neoptera</taxon>
        <taxon>Endopterygota</taxon>
        <taxon>Diptera</taxon>
        <taxon>Brachycera</taxon>
        <taxon>Stratiomyomorpha</taxon>
        <taxon>Stratiomyidae</taxon>
        <taxon>Hermetiinae</taxon>
        <taxon>Hermetia</taxon>
    </lineage>
</organism>
<proteinExistence type="predicted"/>
<dbReference type="Proteomes" id="UP000594454">
    <property type="component" value="Chromosome 2"/>
</dbReference>
<dbReference type="EMBL" id="LR899010">
    <property type="protein sequence ID" value="CAD7080822.1"/>
    <property type="molecule type" value="Genomic_DNA"/>
</dbReference>
<keyword evidence="7" id="KW-1185">Reference proteome</keyword>
<dbReference type="InterPro" id="IPR036259">
    <property type="entry name" value="MFS_trans_sf"/>
</dbReference>
<evidence type="ECO:0000256" key="1">
    <source>
        <dbReference type="ARBA" id="ARBA00004141"/>
    </source>
</evidence>
<feature type="transmembrane region" description="Helical" evidence="5">
    <location>
        <begin position="490"/>
        <end position="507"/>
    </location>
</feature>
<feature type="transmembrane region" description="Helical" evidence="5">
    <location>
        <begin position="146"/>
        <end position="168"/>
    </location>
</feature>
<dbReference type="OrthoDB" id="6415790at2759"/>
<evidence type="ECO:0008006" key="8">
    <source>
        <dbReference type="Google" id="ProtNLM"/>
    </source>
</evidence>
<accession>A0A7R8UH90</accession>
<dbReference type="GO" id="GO:0008521">
    <property type="term" value="F:acetyl-CoA transmembrane transporter activity"/>
    <property type="evidence" value="ECO:0007669"/>
    <property type="project" value="InterPro"/>
</dbReference>
<evidence type="ECO:0000256" key="2">
    <source>
        <dbReference type="ARBA" id="ARBA00022692"/>
    </source>
</evidence>
<dbReference type="AlphaFoldDB" id="A0A7R8UH90"/>
<protein>
    <recommendedName>
        <fullName evidence="8">Acetyl-coenzyme A transporter 1</fullName>
    </recommendedName>
</protein>
<dbReference type="InParanoid" id="A0A7R8UH90"/>
<dbReference type="OMA" id="RRKSWIM"/>
<evidence type="ECO:0000256" key="4">
    <source>
        <dbReference type="ARBA" id="ARBA00023136"/>
    </source>
</evidence>
<dbReference type="GO" id="GO:0016020">
    <property type="term" value="C:membrane"/>
    <property type="evidence" value="ECO:0007669"/>
    <property type="project" value="UniProtKB-SubCell"/>
</dbReference>
<evidence type="ECO:0000256" key="5">
    <source>
        <dbReference type="SAM" id="Phobius"/>
    </source>
</evidence>
<evidence type="ECO:0000256" key="3">
    <source>
        <dbReference type="ARBA" id="ARBA00022989"/>
    </source>
</evidence>
<dbReference type="InterPro" id="IPR004752">
    <property type="entry name" value="AmpG_permease/AT-1"/>
</dbReference>
<gene>
    <name evidence="6" type="ORF">HERILL_LOCUS3959</name>
</gene>
<reference evidence="6 7" key="1">
    <citation type="submission" date="2020-11" db="EMBL/GenBank/DDBJ databases">
        <authorList>
            <person name="Wallbank WR R."/>
            <person name="Pardo Diaz C."/>
            <person name="Kozak K."/>
            <person name="Martin S."/>
            <person name="Jiggins C."/>
            <person name="Moest M."/>
            <person name="Warren A I."/>
            <person name="Generalovic N T."/>
            <person name="Byers J.R.P. K."/>
            <person name="Montejo-Kovacevich G."/>
            <person name="Yen C E."/>
        </authorList>
    </citation>
    <scope>NUCLEOTIDE SEQUENCE [LARGE SCALE GENOMIC DNA]</scope>
</reference>
<evidence type="ECO:0000313" key="7">
    <source>
        <dbReference type="Proteomes" id="UP000594454"/>
    </source>
</evidence>
<dbReference type="GO" id="GO:0035348">
    <property type="term" value="P:acetyl-CoA transmembrane transport"/>
    <property type="evidence" value="ECO:0007669"/>
    <property type="project" value="InterPro"/>
</dbReference>
<name>A0A7R8UH90_HERIL</name>
<feature type="transmembrane region" description="Helical" evidence="5">
    <location>
        <begin position="225"/>
        <end position="249"/>
    </location>
</feature>
<keyword evidence="3 5" id="KW-1133">Transmembrane helix</keyword>
<dbReference type="Gene3D" id="1.20.1250.20">
    <property type="entry name" value="MFS general substrate transporter like domains"/>
    <property type="match status" value="1"/>
</dbReference>
<feature type="transmembrane region" description="Helical" evidence="5">
    <location>
        <begin position="47"/>
        <end position="71"/>
    </location>
</feature>
<dbReference type="PANTHER" id="PTHR12778">
    <property type="entry name" value="SOLUTE CARRIER FAMILY 33 ACETYL-COA TRANSPORTER -RELATED"/>
    <property type="match status" value="1"/>
</dbReference>
<dbReference type="SUPFAM" id="SSF103473">
    <property type="entry name" value="MFS general substrate transporter"/>
    <property type="match status" value="1"/>
</dbReference>
<keyword evidence="2 5" id="KW-0812">Transmembrane</keyword>
<keyword evidence="4 5" id="KW-0472">Membrane</keyword>
<dbReference type="FunCoup" id="A0A7R8UH90">
    <property type="interactions" value="445"/>
</dbReference>
<dbReference type="InterPro" id="IPR024371">
    <property type="entry name" value="AcetylCoA_trans_1-like"/>
</dbReference>